<dbReference type="PANTHER" id="PTHR42976:SF1">
    <property type="entry name" value="GH18 DOMAIN-CONTAINING PROTEIN-RELATED"/>
    <property type="match status" value="1"/>
</dbReference>
<feature type="signal peptide" evidence="1">
    <location>
        <begin position="1"/>
        <end position="30"/>
    </location>
</feature>
<evidence type="ECO:0000313" key="2">
    <source>
        <dbReference type="EMBL" id="NMI00913.1"/>
    </source>
</evidence>
<evidence type="ECO:0000256" key="1">
    <source>
        <dbReference type="SAM" id="SignalP"/>
    </source>
</evidence>
<dbReference type="EMBL" id="JAAXLA010000068">
    <property type="protein sequence ID" value="NMI00913.1"/>
    <property type="molecule type" value="Genomic_DNA"/>
</dbReference>
<protein>
    <submittedName>
        <fullName evidence="2">Glycosyl hydrolase</fullName>
    </submittedName>
</protein>
<accession>A0ABX1SJB4</accession>
<organism evidence="2 3">
    <name type="scientific">Pseudonocardia acidicola</name>
    <dbReference type="NCBI Taxonomy" id="2724939"/>
    <lineage>
        <taxon>Bacteria</taxon>
        <taxon>Bacillati</taxon>
        <taxon>Actinomycetota</taxon>
        <taxon>Actinomycetes</taxon>
        <taxon>Pseudonocardiales</taxon>
        <taxon>Pseudonocardiaceae</taxon>
        <taxon>Pseudonocardia</taxon>
    </lineage>
</organism>
<dbReference type="RefSeq" id="WP_169384376.1">
    <property type="nucleotide sequence ID" value="NZ_JAAXLA010000068.1"/>
</dbReference>
<dbReference type="InterPro" id="IPR017853">
    <property type="entry name" value="GH"/>
</dbReference>
<dbReference type="Proteomes" id="UP000820669">
    <property type="component" value="Unassembled WGS sequence"/>
</dbReference>
<dbReference type="GO" id="GO:0016787">
    <property type="term" value="F:hydrolase activity"/>
    <property type="evidence" value="ECO:0007669"/>
    <property type="project" value="UniProtKB-KW"/>
</dbReference>
<sequence>MCSGLPAGAVRAASVLALVLAVAVTVSACAAPTGFDAVSTPDTGSTGGAVGRFAPYVDVTAPRPRLADLARATGDTTFVLAFVLAGDNSCDPRWDGQTPVGDAGLVSEVSALRAQGGDVVVATGGADGPYLETACTSADALARAYEKALDAVGSHHLDVDIEHSVPVDTMNRALLTVQRDRQVDITYTLPVANQTTGLSPDALNVLHSAAALGVTATVNAMVMNFPYSGSWSDAMIAAAEATAGQIRSVWPDKTPDQVYRALGLTAMIGRNDVGMTTTTADARALLGYARSHSIGYLGFWAIARDNGTCPQEKVAANDCSGVTQSPYEFNGIFRGASS</sequence>
<dbReference type="SUPFAM" id="SSF51445">
    <property type="entry name" value="(Trans)glycosidases"/>
    <property type="match status" value="1"/>
</dbReference>
<evidence type="ECO:0000313" key="3">
    <source>
        <dbReference type="Proteomes" id="UP000820669"/>
    </source>
</evidence>
<comment type="caution">
    <text evidence="2">The sequence shown here is derived from an EMBL/GenBank/DDBJ whole genome shotgun (WGS) entry which is preliminary data.</text>
</comment>
<reference evidence="2 3" key="1">
    <citation type="submission" date="2020-04" db="EMBL/GenBank/DDBJ databases">
        <authorList>
            <person name="Klaysubun C."/>
            <person name="Duangmal K."/>
            <person name="Lipun K."/>
        </authorList>
    </citation>
    <scope>NUCLEOTIDE SEQUENCE [LARGE SCALE GENOMIC DNA]</scope>
    <source>
        <strain evidence="2 3">K10HN5</strain>
    </source>
</reference>
<proteinExistence type="predicted"/>
<dbReference type="InterPro" id="IPR052750">
    <property type="entry name" value="GH18_Chitinase"/>
</dbReference>
<keyword evidence="1" id="KW-0732">Signal</keyword>
<dbReference type="PANTHER" id="PTHR42976">
    <property type="entry name" value="BIFUNCTIONAL CHITINASE/LYSOZYME-RELATED"/>
    <property type="match status" value="1"/>
</dbReference>
<name>A0ABX1SJB4_9PSEU</name>
<gene>
    <name evidence="2" type="ORF">HF526_26940</name>
</gene>
<keyword evidence="3" id="KW-1185">Reference proteome</keyword>
<feature type="chain" id="PRO_5046285314" evidence="1">
    <location>
        <begin position="31"/>
        <end position="338"/>
    </location>
</feature>
<keyword evidence="2" id="KW-0378">Hydrolase</keyword>
<dbReference type="Gene3D" id="3.20.20.80">
    <property type="entry name" value="Glycosidases"/>
    <property type="match status" value="1"/>
</dbReference>